<gene>
    <name evidence="7" type="primary">ECM3_2</name>
    <name evidence="7" type="ORF">EIP91_006183</name>
</gene>
<dbReference type="GO" id="GO:0016020">
    <property type="term" value="C:membrane"/>
    <property type="evidence" value="ECO:0007669"/>
    <property type="project" value="UniProtKB-SubCell"/>
</dbReference>
<feature type="transmembrane region" description="Helical" evidence="6">
    <location>
        <begin position="457"/>
        <end position="479"/>
    </location>
</feature>
<feature type="region of interest" description="Disordered" evidence="5">
    <location>
        <begin position="242"/>
        <end position="281"/>
    </location>
</feature>
<feature type="transmembrane region" description="Helical" evidence="6">
    <location>
        <begin position="299"/>
        <end position="317"/>
    </location>
</feature>
<dbReference type="AlphaFoldDB" id="A0A4R0R6C9"/>
<dbReference type="Pfam" id="PF03547">
    <property type="entry name" value="Mem_trans"/>
    <property type="match status" value="1"/>
</dbReference>
<dbReference type="PANTHER" id="PTHR31274">
    <property type="entry name" value="PROTEIN ECM3"/>
    <property type="match status" value="1"/>
</dbReference>
<evidence type="ECO:0000256" key="6">
    <source>
        <dbReference type="SAM" id="Phobius"/>
    </source>
</evidence>
<feature type="transmembrane region" description="Helical" evidence="6">
    <location>
        <begin position="127"/>
        <end position="147"/>
    </location>
</feature>
<organism evidence="7 8">
    <name type="scientific">Steccherinum ochraceum</name>
    <dbReference type="NCBI Taxonomy" id="92696"/>
    <lineage>
        <taxon>Eukaryota</taxon>
        <taxon>Fungi</taxon>
        <taxon>Dikarya</taxon>
        <taxon>Basidiomycota</taxon>
        <taxon>Agaricomycotina</taxon>
        <taxon>Agaricomycetes</taxon>
        <taxon>Polyporales</taxon>
        <taxon>Steccherinaceae</taxon>
        <taxon>Steccherinum</taxon>
    </lineage>
</organism>
<sequence length="480" mass="51794">MPLIKTFLTILAGYFLARSGLFPKAASKGASAVTMNVSLPALIFANIVPAFTPQNISALGPLFLLAFSYQGIGLVLGLIIREICYVPRNFWQGIIIITAMSNWGNLPTAVVLSVTQQKPFDPSTDPQLGVSFVAIFIVSYNLLFWVFGGAHSLSWDYLPGVPQGEAAEVRVSWSQKPLGSIVSRYILRQKVAPVEWVVENRELEKRETLKEPAADTSMTSTPVILQYKEPIAAFETLPDLTRRSSRNSQVSQHDNTTSLDAVQHASSSADQAVSPNNTLNAPEPTKHGLLYRVLHPIKAVFHPVTIALLVSLPIALVDPLKALFVDITQDGGPNFHGPDGRPPLAFIIDTASFLGNIAVPLALILLGASFARLQIPRPISRLPIMAMIAVALAKMLILPVIGVFTTQAMVHGGLINQESKAEKFVAMFLSGTPAAVNQLIVSSLYAPDGNVDTLSAFLLVQYVFMFFSSAALTAVALLLS</sequence>
<evidence type="ECO:0000256" key="5">
    <source>
        <dbReference type="SAM" id="MobiDB-lite"/>
    </source>
</evidence>
<reference evidence="7 8" key="1">
    <citation type="submission" date="2018-11" db="EMBL/GenBank/DDBJ databases">
        <title>Genome assembly of Steccherinum ochraceum LE-BIN_3174, the white-rot fungus of the Steccherinaceae family (The Residual Polyporoid clade, Polyporales, Basidiomycota).</title>
        <authorList>
            <person name="Fedorova T.V."/>
            <person name="Glazunova O.A."/>
            <person name="Landesman E.O."/>
            <person name="Moiseenko K.V."/>
            <person name="Psurtseva N.V."/>
            <person name="Savinova O.S."/>
            <person name="Shakhova N.V."/>
            <person name="Tyazhelova T.V."/>
            <person name="Vasina D.V."/>
        </authorList>
    </citation>
    <scope>NUCLEOTIDE SEQUENCE [LARGE SCALE GENOMIC DNA]</scope>
    <source>
        <strain evidence="7 8">LE-BIN_3174</strain>
    </source>
</reference>
<feature type="transmembrane region" description="Helical" evidence="6">
    <location>
        <begin position="344"/>
        <end position="370"/>
    </location>
</feature>
<keyword evidence="4 6" id="KW-0472">Membrane</keyword>
<evidence type="ECO:0000256" key="4">
    <source>
        <dbReference type="ARBA" id="ARBA00023136"/>
    </source>
</evidence>
<dbReference type="PANTHER" id="PTHR31274:SF1">
    <property type="entry name" value="AGL149CP"/>
    <property type="match status" value="1"/>
</dbReference>
<keyword evidence="2 6" id="KW-0812">Transmembrane</keyword>
<comment type="subcellular location">
    <subcellularLocation>
        <location evidence="1">Membrane</location>
        <topology evidence="1">Multi-pass membrane protein</topology>
    </subcellularLocation>
</comment>
<dbReference type="InterPro" id="IPR004776">
    <property type="entry name" value="Mem_transp_PIN-like"/>
</dbReference>
<evidence type="ECO:0000256" key="1">
    <source>
        <dbReference type="ARBA" id="ARBA00004141"/>
    </source>
</evidence>
<keyword evidence="8" id="KW-1185">Reference proteome</keyword>
<keyword evidence="3 6" id="KW-1133">Transmembrane helix</keyword>
<feature type="transmembrane region" description="Helical" evidence="6">
    <location>
        <begin position="91"/>
        <end position="115"/>
    </location>
</feature>
<feature type="transmembrane region" description="Helical" evidence="6">
    <location>
        <begin position="56"/>
        <end position="79"/>
    </location>
</feature>
<evidence type="ECO:0000313" key="8">
    <source>
        <dbReference type="Proteomes" id="UP000292702"/>
    </source>
</evidence>
<dbReference type="OrthoDB" id="435607at2759"/>
<feature type="transmembrane region" description="Helical" evidence="6">
    <location>
        <begin position="382"/>
        <end position="404"/>
    </location>
</feature>
<accession>A0A4R0R6C9</accession>
<feature type="compositionally biased region" description="Polar residues" evidence="5">
    <location>
        <begin position="246"/>
        <end position="280"/>
    </location>
</feature>
<evidence type="ECO:0000256" key="3">
    <source>
        <dbReference type="ARBA" id="ARBA00022989"/>
    </source>
</evidence>
<name>A0A4R0R6C9_9APHY</name>
<dbReference type="GO" id="GO:0055085">
    <property type="term" value="P:transmembrane transport"/>
    <property type="evidence" value="ECO:0007669"/>
    <property type="project" value="InterPro"/>
</dbReference>
<evidence type="ECO:0000256" key="2">
    <source>
        <dbReference type="ARBA" id="ARBA00022692"/>
    </source>
</evidence>
<dbReference type="Proteomes" id="UP000292702">
    <property type="component" value="Unassembled WGS sequence"/>
</dbReference>
<comment type="caution">
    <text evidence="7">The sequence shown here is derived from an EMBL/GenBank/DDBJ whole genome shotgun (WGS) entry which is preliminary data.</text>
</comment>
<proteinExistence type="predicted"/>
<dbReference type="STRING" id="92696.A0A4R0R6C9"/>
<evidence type="ECO:0000313" key="7">
    <source>
        <dbReference type="EMBL" id="TCD62952.1"/>
    </source>
</evidence>
<dbReference type="InterPro" id="IPR040254">
    <property type="entry name" value="Ecm3-like"/>
</dbReference>
<protein>
    <submittedName>
        <fullName evidence="7">Protein M3</fullName>
    </submittedName>
</protein>
<dbReference type="EMBL" id="RWJN01000333">
    <property type="protein sequence ID" value="TCD62952.1"/>
    <property type="molecule type" value="Genomic_DNA"/>
</dbReference>